<dbReference type="AlphaFoldDB" id="A0A1R3J492"/>
<proteinExistence type="predicted"/>
<dbReference type="Gramene" id="OMO89643">
    <property type="protein sequence ID" value="OMO89643"/>
    <property type="gene ID" value="CCACVL1_07728"/>
</dbReference>
<comment type="caution">
    <text evidence="1">The sequence shown here is derived from an EMBL/GenBank/DDBJ whole genome shotgun (WGS) entry which is preliminary data.</text>
</comment>
<dbReference type="EMBL" id="AWWV01008632">
    <property type="protein sequence ID" value="OMO89643.1"/>
    <property type="molecule type" value="Genomic_DNA"/>
</dbReference>
<reference evidence="1 2" key="1">
    <citation type="submission" date="2013-09" db="EMBL/GenBank/DDBJ databases">
        <title>Corchorus capsularis genome sequencing.</title>
        <authorList>
            <person name="Alam M."/>
            <person name="Haque M.S."/>
            <person name="Islam M.S."/>
            <person name="Emdad E.M."/>
            <person name="Islam M.M."/>
            <person name="Ahmed B."/>
            <person name="Halim A."/>
            <person name="Hossen Q.M.M."/>
            <person name="Hossain M.Z."/>
            <person name="Ahmed R."/>
            <person name="Khan M.M."/>
            <person name="Islam R."/>
            <person name="Rashid M.M."/>
            <person name="Khan S.A."/>
            <person name="Rahman M.S."/>
            <person name="Alam M."/>
        </authorList>
    </citation>
    <scope>NUCLEOTIDE SEQUENCE [LARGE SCALE GENOMIC DNA]</scope>
    <source>
        <strain evidence="2">cv. CVL-1</strain>
        <tissue evidence="1">Whole seedling</tissue>
    </source>
</reference>
<name>A0A1R3J492_COCAP</name>
<organism evidence="1 2">
    <name type="scientific">Corchorus capsularis</name>
    <name type="common">Jute</name>
    <dbReference type="NCBI Taxonomy" id="210143"/>
    <lineage>
        <taxon>Eukaryota</taxon>
        <taxon>Viridiplantae</taxon>
        <taxon>Streptophyta</taxon>
        <taxon>Embryophyta</taxon>
        <taxon>Tracheophyta</taxon>
        <taxon>Spermatophyta</taxon>
        <taxon>Magnoliopsida</taxon>
        <taxon>eudicotyledons</taxon>
        <taxon>Gunneridae</taxon>
        <taxon>Pentapetalae</taxon>
        <taxon>rosids</taxon>
        <taxon>malvids</taxon>
        <taxon>Malvales</taxon>
        <taxon>Malvaceae</taxon>
        <taxon>Grewioideae</taxon>
        <taxon>Apeibeae</taxon>
        <taxon>Corchorus</taxon>
    </lineage>
</organism>
<evidence type="ECO:0000313" key="1">
    <source>
        <dbReference type="EMBL" id="OMO89643.1"/>
    </source>
</evidence>
<accession>A0A1R3J492</accession>
<evidence type="ECO:0000313" key="2">
    <source>
        <dbReference type="Proteomes" id="UP000188268"/>
    </source>
</evidence>
<sequence>MDSTCREDNYNKVTLGVLGNVIASMFGWQVKPFLMIK</sequence>
<dbReference type="Proteomes" id="UP000188268">
    <property type="component" value="Unassembled WGS sequence"/>
</dbReference>
<protein>
    <submittedName>
        <fullName evidence="1">Uncharacterized protein</fullName>
    </submittedName>
</protein>
<gene>
    <name evidence="1" type="ORF">CCACVL1_07728</name>
</gene>
<keyword evidence="2" id="KW-1185">Reference proteome</keyword>